<keyword evidence="2" id="KW-1185">Reference proteome</keyword>
<dbReference type="RefSeq" id="WP_015432613.1">
    <property type="nucleotide sequence ID" value="NZ_CP006955.1"/>
</dbReference>
<proteinExistence type="predicted"/>
<reference evidence="1 2" key="1">
    <citation type="submission" date="2013-12" db="EMBL/GenBank/DDBJ databases">
        <title>Annotation of the Bibersteinia trehalosi USDA-ARS-USMARC-189 complete genome.</title>
        <authorList>
            <person name="Harhay G.P."/>
            <person name="McVey S."/>
            <person name="Clawson M.L."/>
            <person name="Bono J."/>
            <person name="Heaton M.P."/>
            <person name="Chitko-Mckown C.G."/>
            <person name="Harhay D.M."/>
            <person name="Smith T.P.L."/>
        </authorList>
    </citation>
    <scope>NUCLEOTIDE SEQUENCE [LARGE SCALE GENOMIC DNA]</scope>
    <source>
        <strain evidence="1 2">USDA-ARS-USMARC-189</strain>
    </source>
</reference>
<dbReference type="EMBL" id="CP006955">
    <property type="protein sequence ID" value="AHG84010.1"/>
    <property type="molecule type" value="Genomic_DNA"/>
</dbReference>
<organism evidence="1 2">
    <name type="scientific">Bibersteinia trehalosi USDA-ARS-USMARC-189</name>
    <dbReference type="NCBI Taxonomy" id="1263831"/>
    <lineage>
        <taxon>Bacteria</taxon>
        <taxon>Pseudomonadati</taxon>
        <taxon>Pseudomonadota</taxon>
        <taxon>Gammaproteobacteria</taxon>
        <taxon>Pasteurellales</taxon>
        <taxon>Pasteurellaceae</taxon>
        <taxon>Bibersteinia</taxon>
    </lineage>
</organism>
<name>A0ABM5PCA5_BIBTR</name>
<evidence type="ECO:0000313" key="2">
    <source>
        <dbReference type="Proteomes" id="UP000019092"/>
    </source>
</evidence>
<accession>A0ABM5PCA5</accession>
<dbReference type="Proteomes" id="UP000019092">
    <property type="component" value="Chromosome"/>
</dbReference>
<protein>
    <submittedName>
        <fullName evidence="1">Filamentous hemagglutinin</fullName>
    </submittedName>
</protein>
<sequence length="75" mass="8247">MTEAKLELGKVETRLKNEGKTKEEIAQHPEYQRLTLDLSDKQQAYDKKFGTGSDIKRGVDALTAALQGLAAKDVG</sequence>
<gene>
    <name evidence="1" type="ORF">F543_11460</name>
</gene>
<evidence type="ECO:0000313" key="1">
    <source>
        <dbReference type="EMBL" id="AHG84010.1"/>
    </source>
</evidence>